<feature type="chain" id="PRO_5009110825" description="Thioredoxin domain-containing protein" evidence="2">
    <location>
        <begin position="21"/>
        <end position="152"/>
    </location>
</feature>
<dbReference type="OrthoDB" id="981626at2"/>
<dbReference type="EMBL" id="CP017478">
    <property type="protein sequence ID" value="AOW20275.1"/>
    <property type="molecule type" value="Genomic_DNA"/>
</dbReference>
<dbReference type="RefSeq" id="WP_070236413.1">
    <property type="nucleotide sequence ID" value="NZ_CP017478.1"/>
</dbReference>
<gene>
    <name evidence="4" type="ORF">LPB138_06105</name>
</gene>
<dbReference type="Proteomes" id="UP000176050">
    <property type="component" value="Chromosome"/>
</dbReference>
<dbReference type="PANTHER" id="PTHR15337:SF11">
    <property type="entry name" value="THIOREDOXIN DOMAIN-CONTAINING PROTEIN"/>
    <property type="match status" value="1"/>
</dbReference>
<keyword evidence="5" id="KW-1185">Reference proteome</keyword>
<dbReference type="InterPro" id="IPR051099">
    <property type="entry name" value="AGR/TXD"/>
</dbReference>
<dbReference type="PROSITE" id="PS51352">
    <property type="entry name" value="THIOREDOXIN_2"/>
    <property type="match status" value="1"/>
</dbReference>
<dbReference type="STRING" id="1850246.LPB138_06105"/>
<accession>A0A1D8P6S3</accession>
<evidence type="ECO:0000256" key="1">
    <source>
        <dbReference type="ARBA" id="ARBA00022729"/>
    </source>
</evidence>
<dbReference type="Gene3D" id="3.40.30.10">
    <property type="entry name" value="Glutaredoxin"/>
    <property type="match status" value="1"/>
</dbReference>
<dbReference type="PANTHER" id="PTHR15337">
    <property type="entry name" value="ANTERIOR GRADIENT PROTEIN-RELATED"/>
    <property type="match status" value="1"/>
</dbReference>
<evidence type="ECO:0000313" key="4">
    <source>
        <dbReference type="EMBL" id="AOW20275.1"/>
    </source>
</evidence>
<proteinExistence type="predicted"/>
<protein>
    <recommendedName>
        <fullName evidence="3">Thioredoxin domain-containing protein</fullName>
    </recommendedName>
</protein>
<dbReference type="KEGG" id="lul:LPB138_06105"/>
<dbReference type="CDD" id="cd02947">
    <property type="entry name" value="TRX_family"/>
    <property type="match status" value="1"/>
</dbReference>
<sequence length="152" mass="17670">MKKRILFLFIFVGFSAVLFSQETHDGWQNDYDEAVKIAKNEKKPILIFFTGSDWCGPCKMLMSDFFQSSKFKSIAAENFVLYEADFPKNTDLLTPQKRKKNYYLGGLYDVKSYPTIVIIDSDGTQLGRRKGYNLMRDSSYHFKLIEQTLSKI</sequence>
<dbReference type="AlphaFoldDB" id="A0A1D8P6S3"/>
<dbReference type="Pfam" id="PF13899">
    <property type="entry name" value="Thioredoxin_7"/>
    <property type="match status" value="1"/>
</dbReference>
<feature type="domain" description="Thioredoxin" evidence="3">
    <location>
        <begin position="10"/>
        <end position="150"/>
    </location>
</feature>
<organism evidence="4 5">
    <name type="scientific">Urechidicola croceus</name>
    <dbReference type="NCBI Taxonomy" id="1850246"/>
    <lineage>
        <taxon>Bacteria</taxon>
        <taxon>Pseudomonadati</taxon>
        <taxon>Bacteroidota</taxon>
        <taxon>Flavobacteriia</taxon>
        <taxon>Flavobacteriales</taxon>
        <taxon>Flavobacteriaceae</taxon>
        <taxon>Urechidicola</taxon>
    </lineage>
</organism>
<keyword evidence="1 2" id="KW-0732">Signal</keyword>
<dbReference type="InterPro" id="IPR036249">
    <property type="entry name" value="Thioredoxin-like_sf"/>
</dbReference>
<evidence type="ECO:0000313" key="5">
    <source>
        <dbReference type="Proteomes" id="UP000176050"/>
    </source>
</evidence>
<name>A0A1D8P6S3_9FLAO</name>
<reference evidence="4 5" key="1">
    <citation type="submission" date="2016-10" db="EMBL/GenBank/DDBJ databases">
        <title>Lutibacter sp. LPB0138, isolated from marine gastropod.</title>
        <authorList>
            <person name="Kim E."/>
            <person name="Yi H."/>
        </authorList>
    </citation>
    <scope>NUCLEOTIDE SEQUENCE [LARGE SCALE GENOMIC DNA]</scope>
    <source>
        <strain evidence="4 5">LPB0138</strain>
    </source>
</reference>
<feature type="signal peptide" evidence="2">
    <location>
        <begin position="1"/>
        <end position="20"/>
    </location>
</feature>
<evidence type="ECO:0000259" key="3">
    <source>
        <dbReference type="PROSITE" id="PS51352"/>
    </source>
</evidence>
<dbReference type="InterPro" id="IPR013766">
    <property type="entry name" value="Thioredoxin_domain"/>
</dbReference>
<dbReference type="SUPFAM" id="SSF52833">
    <property type="entry name" value="Thioredoxin-like"/>
    <property type="match status" value="1"/>
</dbReference>
<evidence type="ECO:0000256" key="2">
    <source>
        <dbReference type="SAM" id="SignalP"/>
    </source>
</evidence>